<organism evidence="4 5">
    <name type="scientific">Thalassobacter stenotrophicus</name>
    <dbReference type="NCBI Taxonomy" id="266809"/>
    <lineage>
        <taxon>Bacteria</taxon>
        <taxon>Pseudomonadati</taxon>
        <taxon>Pseudomonadota</taxon>
        <taxon>Alphaproteobacteria</taxon>
        <taxon>Rhodobacterales</taxon>
        <taxon>Roseobacteraceae</taxon>
        <taxon>Thalassobacter</taxon>
    </lineage>
</organism>
<evidence type="ECO:0000313" key="5">
    <source>
        <dbReference type="Proteomes" id="UP000051298"/>
    </source>
</evidence>
<accession>A0A0P1EZT8</accession>
<dbReference type="EC" id="2.3.1.-" evidence="4"/>
<feature type="domain" description="N-acetyltransferase" evidence="3">
    <location>
        <begin position="1"/>
        <end position="143"/>
    </location>
</feature>
<proteinExistence type="predicted"/>
<dbReference type="Pfam" id="PF00583">
    <property type="entry name" value="Acetyltransf_1"/>
    <property type="match status" value="1"/>
</dbReference>
<reference evidence="4 5" key="1">
    <citation type="submission" date="2015-09" db="EMBL/GenBank/DDBJ databases">
        <authorList>
            <consortium name="Swine Surveillance"/>
        </authorList>
    </citation>
    <scope>NUCLEOTIDE SEQUENCE [LARGE SCALE GENOMIC DNA]</scope>
    <source>
        <strain evidence="4 5">CECT 5294</strain>
    </source>
</reference>
<evidence type="ECO:0000313" key="4">
    <source>
        <dbReference type="EMBL" id="CUH60337.1"/>
    </source>
</evidence>
<dbReference type="SUPFAM" id="SSF55729">
    <property type="entry name" value="Acyl-CoA N-acyltransferases (Nat)"/>
    <property type="match status" value="1"/>
</dbReference>
<dbReference type="Gene3D" id="3.40.630.30">
    <property type="match status" value="1"/>
</dbReference>
<keyword evidence="1 4" id="KW-0808">Transferase</keyword>
<dbReference type="EMBL" id="CYRX01000025">
    <property type="protein sequence ID" value="CUH60337.1"/>
    <property type="molecule type" value="Genomic_DNA"/>
</dbReference>
<dbReference type="InterPro" id="IPR000182">
    <property type="entry name" value="GNAT_dom"/>
</dbReference>
<dbReference type="GO" id="GO:0016747">
    <property type="term" value="F:acyltransferase activity, transferring groups other than amino-acyl groups"/>
    <property type="evidence" value="ECO:0007669"/>
    <property type="project" value="InterPro"/>
</dbReference>
<dbReference type="STRING" id="266809.PM03_05805"/>
<dbReference type="eggNOG" id="COG1247">
    <property type="taxonomic scope" value="Bacteria"/>
</dbReference>
<evidence type="ECO:0000256" key="1">
    <source>
        <dbReference type="ARBA" id="ARBA00022679"/>
    </source>
</evidence>
<evidence type="ECO:0000256" key="2">
    <source>
        <dbReference type="ARBA" id="ARBA00023315"/>
    </source>
</evidence>
<dbReference type="PANTHER" id="PTHR43072:SF23">
    <property type="entry name" value="UPF0039 PROTEIN C11D3.02C"/>
    <property type="match status" value="1"/>
</dbReference>
<dbReference type="Proteomes" id="UP000051298">
    <property type="component" value="Unassembled WGS sequence"/>
</dbReference>
<dbReference type="InterPro" id="IPR016181">
    <property type="entry name" value="Acyl_CoA_acyltransferase"/>
</dbReference>
<gene>
    <name evidence="4" type="primary">yncA</name>
    <name evidence="4" type="ORF">THS5294_01626</name>
</gene>
<dbReference type="AlphaFoldDB" id="A0A0P1EZT8"/>
<dbReference type="CDD" id="cd04301">
    <property type="entry name" value="NAT_SF"/>
    <property type="match status" value="1"/>
</dbReference>
<sequence length="148" mass="15372">MTLINDVIAQPHITFRAAPKTDAEIEALIAGPAWVAERDGHVVGYAAYGPFRGSDGYRHTAEHSIAITDAAHGTGLGRALMSTLEEAAQRDNIRTLVAGISGSNPAGIAFHTAVGFVPAGTLPNVGYKAGAWHDLIFMTKALAPAQGA</sequence>
<dbReference type="PROSITE" id="PS51186">
    <property type="entry name" value="GNAT"/>
    <property type="match status" value="1"/>
</dbReference>
<evidence type="ECO:0000259" key="3">
    <source>
        <dbReference type="PROSITE" id="PS51186"/>
    </source>
</evidence>
<keyword evidence="2 4" id="KW-0012">Acyltransferase</keyword>
<dbReference type="PANTHER" id="PTHR43072">
    <property type="entry name" value="N-ACETYLTRANSFERASE"/>
    <property type="match status" value="1"/>
</dbReference>
<protein>
    <submittedName>
        <fullName evidence="4">N-acyltransferase YncA</fullName>
        <ecNumber evidence="4">2.3.1.-</ecNumber>
    </submittedName>
</protein>
<name>A0A0P1EZT8_9RHOB</name>